<dbReference type="InterPro" id="IPR018485">
    <property type="entry name" value="FGGY_C"/>
</dbReference>
<sequence length="543" mass="57352">MTRAVIGVDVGTGSARAGVFDLAGRRLGMAVHPIRMWKPDADRAEQSSDDIWQAVCRAVRQAVAACTEPPQVIGLGFDATCSMAVVDAAGQPVTVSPEGDDARNVIVWMDHRALEQTERINAGGHAVLRYVGGRISPEMQTPKLLWLKEHLPETWARAAHFFDLPDYLTWRATGSDQRSLCSLACKWTYLGHEGRWDDGYLSAVGLGDLVTEGHRRLGTRVGPVGQPVDGGLSAQAAADLGLTAGIAVGTSLIDAHAGGVGIIGAGVDAADPAAFDRRIALIGGTSTCHMAVSPQARFIPGVWGPYYSAMLPGLWLNEGGQSATGALVDHVVKGHARHAELAEQASQHGTTVYALLNARLEGMAAVAGCPVALLAADIHVQPDFHGNRSPRADASLRGMVSGLRLSDSVEELALLYLATVQAIALGTRHIIAEMNRAGYAVDTVLACGGGTKNPLFMQAHADATGCTVVLPQEPEAVLLGSAMLGAVAAGAYADVTAAMETMSHVGHSIPADPAVRDFYDRKYRVFQRMYDDQMAYRALMAAE</sequence>
<feature type="domain" description="Carbohydrate kinase FGGY C-terminal" evidence="5">
    <location>
        <begin position="281"/>
        <end position="489"/>
    </location>
</feature>
<comment type="caution">
    <text evidence="6">The sequence shown here is derived from an EMBL/GenBank/DDBJ whole genome shotgun (WGS) entry which is preliminary data.</text>
</comment>
<keyword evidence="2" id="KW-0808">Transferase</keyword>
<dbReference type="RefSeq" id="WP_184264980.1">
    <property type="nucleotide sequence ID" value="NZ_JACIIX010000014.1"/>
</dbReference>
<dbReference type="Proteomes" id="UP000544872">
    <property type="component" value="Unassembled WGS sequence"/>
</dbReference>
<evidence type="ECO:0000256" key="1">
    <source>
        <dbReference type="ARBA" id="ARBA00009156"/>
    </source>
</evidence>
<dbReference type="GO" id="GO:0005737">
    <property type="term" value="C:cytoplasm"/>
    <property type="evidence" value="ECO:0007669"/>
    <property type="project" value="TreeGrafter"/>
</dbReference>
<evidence type="ECO:0000256" key="2">
    <source>
        <dbReference type="ARBA" id="ARBA00022679"/>
    </source>
</evidence>
<organism evidence="6 7">
    <name type="scientific">Novispirillum itersonii</name>
    <name type="common">Aquaspirillum itersonii</name>
    <dbReference type="NCBI Taxonomy" id="189"/>
    <lineage>
        <taxon>Bacteria</taxon>
        <taxon>Pseudomonadati</taxon>
        <taxon>Pseudomonadota</taxon>
        <taxon>Alphaproteobacteria</taxon>
        <taxon>Rhodospirillales</taxon>
        <taxon>Novispirillaceae</taxon>
        <taxon>Novispirillum</taxon>
    </lineage>
</organism>
<accession>A0A7W9ZKC9</accession>
<dbReference type="EMBL" id="JACIIX010000014">
    <property type="protein sequence ID" value="MBB6211844.1"/>
    <property type="molecule type" value="Genomic_DNA"/>
</dbReference>
<dbReference type="InterPro" id="IPR006003">
    <property type="entry name" value="FGGY_RbtK-like"/>
</dbReference>
<dbReference type="PANTHER" id="PTHR43435">
    <property type="entry name" value="RIBULOKINASE"/>
    <property type="match status" value="1"/>
</dbReference>
<reference evidence="6 7" key="1">
    <citation type="submission" date="2020-08" db="EMBL/GenBank/DDBJ databases">
        <title>Genomic Encyclopedia of Type Strains, Phase IV (KMG-IV): sequencing the most valuable type-strain genomes for metagenomic binning, comparative biology and taxonomic classification.</title>
        <authorList>
            <person name="Goeker M."/>
        </authorList>
    </citation>
    <scope>NUCLEOTIDE SEQUENCE [LARGE SCALE GENOMIC DNA]</scope>
    <source>
        <strain evidence="6 7">DSM 11590</strain>
    </source>
</reference>
<keyword evidence="7" id="KW-1185">Reference proteome</keyword>
<dbReference type="GO" id="GO:0019150">
    <property type="term" value="F:D-ribulokinase activity"/>
    <property type="evidence" value="ECO:0007669"/>
    <property type="project" value="TreeGrafter"/>
</dbReference>
<dbReference type="GO" id="GO:0019321">
    <property type="term" value="P:pentose metabolic process"/>
    <property type="evidence" value="ECO:0007669"/>
    <property type="project" value="TreeGrafter"/>
</dbReference>
<evidence type="ECO:0000259" key="4">
    <source>
        <dbReference type="Pfam" id="PF00370"/>
    </source>
</evidence>
<dbReference type="Pfam" id="PF00370">
    <property type="entry name" value="FGGY_N"/>
    <property type="match status" value="1"/>
</dbReference>
<dbReference type="FunFam" id="3.30.420.40:FF:000101">
    <property type="entry name" value="FGGY carbohydrate kinase domain-containing protein"/>
    <property type="match status" value="1"/>
</dbReference>
<dbReference type="NCBIfam" id="TIGR01315">
    <property type="entry name" value="5C_CHO_kinase"/>
    <property type="match status" value="1"/>
</dbReference>
<protein>
    <submittedName>
        <fullName evidence="6">FGGY-family pentulose kinase</fullName>
    </submittedName>
</protein>
<dbReference type="SUPFAM" id="SSF53067">
    <property type="entry name" value="Actin-like ATPase domain"/>
    <property type="match status" value="2"/>
</dbReference>
<evidence type="ECO:0000259" key="5">
    <source>
        <dbReference type="Pfam" id="PF02782"/>
    </source>
</evidence>
<dbReference type="InterPro" id="IPR018484">
    <property type="entry name" value="FGGY_N"/>
</dbReference>
<dbReference type="PIRSF" id="PIRSF000538">
    <property type="entry name" value="GlpK"/>
    <property type="match status" value="1"/>
</dbReference>
<evidence type="ECO:0000256" key="3">
    <source>
        <dbReference type="ARBA" id="ARBA00022777"/>
    </source>
</evidence>
<keyword evidence="3 6" id="KW-0418">Kinase</keyword>
<evidence type="ECO:0000313" key="6">
    <source>
        <dbReference type="EMBL" id="MBB6211844.1"/>
    </source>
</evidence>
<comment type="similarity">
    <text evidence="1">Belongs to the FGGY kinase family.</text>
</comment>
<feature type="domain" description="Carbohydrate kinase FGGY N-terminal" evidence="4">
    <location>
        <begin position="5"/>
        <end position="261"/>
    </location>
</feature>
<dbReference type="Gene3D" id="3.30.420.40">
    <property type="match status" value="1"/>
</dbReference>
<evidence type="ECO:0000313" key="7">
    <source>
        <dbReference type="Proteomes" id="UP000544872"/>
    </source>
</evidence>
<gene>
    <name evidence="6" type="ORF">FHS48_003288</name>
</gene>
<dbReference type="InterPro" id="IPR000577">
    <property type="entry name" value="Carb_kinase_FGGY"/>
</dbReference>
<dbReference type="CDD" id="cd07782">
    <property type="entry name" value="ASKHA_NBD_FGGY_D-RBK"/>
    <property type="match status" value="1"/>
</dbReference>
<dbReference type="Gene3D" id="1.20.58.2240">
    <property type="match status" value="1"/>
</dbReference>
<dbReference type="InterPro" id="IPR043129">
    <property type="entry name" value="ATPase_NBD"/>
</dbReference>
<dbReference type="Pfam" id="PF02782">
    <property type="entry name" value="FGGY_C"/>
    <property type="match status" value="1"/>
</dbReference>
<dbReference type="AlphaFoldDB" id="A0A7W9ZKC9"/>
<dbReference type="PANTHER" id="PTHR43435:SF4">
    <property type="entry name" value="FGGY CARBOHYDRATE KINASE DOMAIN-CONTAINING PROTEIN"/>
    <property type="match status" value="1"/>
</dbReference>
<name>A0A7W9ZKC9_NOVIT</name>
<proteinExistence type="inferred from homology"/>